<keyword evidence="1" id="KW-0812">Transmembrane</keyword>
<dbReference type="GO" id="GO:0022857">
    <property type="term" value="F:transmembrane transporter activity"/>
    <property type="evidence" value="ECO:0007669"/>
    <property type="project" value="InterPro"/>
</dbReference>
<dbReference type="SUPFAM" id="SSF103473">
    <property type="entry name" value="MFS general substrate transporter"/>
    <property type="match status" value="1"/>
</dbReference>
<dbReference type="Gene3D" id="1.20.1250.20">
    <property type="entry name" value="MFS general substrate transporter like domains"/>
    <property type="match status" value="1"/>
</dbReference>
<name>A0A7I4Y657_HAECO</name>
<feature type="transmembrane region" description="Helical" evidence="1">
    <location>
        <begin position="382"/>
        <end position="405"/>
    </location>
</feature>
<dbReference type="OrthoDB" id="2985014at2759"/>
<dbReference type="GO" id="GO:0016020">
    <property type="term" value="C:membrane"/>
    <property type="evidence" value="ECO:0007669"/>
    <property type="project" value="TreeGrafter"/>
</dbReference>
<feature type="transmembrane region" description="Helical" evidence="1">
    <location>
        <begin position="550"/>
        <end position="568"/>
    </location>
</feature>
<feature type="transmembrane region" description="Helical" evidence="1">
    <location>
        <begin position="259"/>
        <end position="279"/>
    </location>
</feature>
<dbReference type="AlphaFoldDB" id="A0A7I4Y657"/>
<keyword evidence="1" id="KW-0472">Membrane</keyword>
<dbReference type="InterPro" id="IPR011701">
    <property type="entry name" value="MFS"/>
</dbReference>
<evidence type="ECO:0000313" key="2">
    <source>
        <dbReference type="Proteomes" id="UP000025227"/>
    </source>
</evidence>
<keyword evidence="2" id="KW-1185">Reference proteome</keyword>
<feature type="transmembrane region" description="Helical" evidence="1">
    <location>
        <begin position="318"/>
        <end position="338"/>
    </location>
</feature>
<feature type="transmembrane region" description="Helical" evidence="1">
    <location>
        <begin position="227"/>
        <end position="247"/>
    </location>
</feature>
<evidence type="ECO:0000313" key="3">
    <source>
        <dbReference type="WBParaSite" id="HCON_00061000-00001"/>
    </source>
</evidence>
<dbReference type="PANTHER" id="PTHR45757">
    <property type="entry name" value="PROTEIN CBG23364-RELATED"/>
    <property type="match status" value="1"/>
</dbReference>
<reference evidence="3" key="1">
    <citation type="submission" date="2020-12" db="UniProtKB">
        <authorList>
            <consortium name="WormBaseParasite"/>
        </authorList>
    </citation>
    <scope>IDENTIFICATION</scope>
    <source>
        <strain evidence="3">MHco3</strain>
    </source>
</reference>
<sequence>MGRGPLCCCCMANNVRHMVLVLTSVCVSVLFTNLILFNLTAVLDPELSTELRPVPSLDSLHEYTIWHDRRKRSINETDDPKLSFPGSGEDKEGRPILPEVVTKVTTSSTTIAPTIKTTENTRLVFFTNSPIPANFTTTTIPTPVVPDPRDVVRNEVQKAIDRLEGRGEDVVKPSPLIDTDETKDEMTLEPSFESQLTRYLLYAAPGFGCLIGVIPAIFFVRFCGTRATLSVALAMSAILTVLLPLLSQFGFLALFPLRLLIGVSFAPALPVAGAICASWGCLNEQLLFIGTVFAFIHMAPLLSWPLTMLVFSNEFPLFGIYAAHAVVTLFLSVLFALFHRDRPQHHPWVNGLELNRIVAGKVQELKSNRAQDGACPTLMRSLAAWSLWIAAFSLFFAVAVVVTYMPSALSCQEIFMVDYLGGYSVLPFILIPIVMVAAGLTNRWSCCSSTAHVRVWNSISAGLTALLFIALPIVFHLQEPSATVYFLMLLLAPLGLCVSGLLRSLCLVGRVYTQHITAFIAVSFAVAFITAPLLIFAILRTNSLAEWSRVFMLSAAVIAISSVVFAIFGRGRASNWAAASWDPLMSTKMRNLQPIDFSQDECGLYELRLIDPNKK</sequence>
<evidence type="ECO:0000256" key="1">
    <source>
        <dbReference type="SAM" id="Phobius"/>
    </source>
</evidence>
<keyword evidence="1" id="KW-1133">Transmembrane helix</keyword>
<dbReference type="OMA" id="FREKPQY"/>
<accession>A0A7I4Y657</accession>
<dbReference type="Pfam" id="PF07690">
    <property type="entry name" value="MFS_1"/>
    <property type="match status" value="1"/>
</dbReference>
<feature type="transmembrane region" description="Helical" evidence="1">
    <location>
        <begin position="518"/>
        <end position="538"/>
    </location>
</feature>
<protein>
    <submittedName>
        <fullName evidence="3">MFS domain-containing protein</fullName>
    </submittedName>
</protein>
<dbReference type="WBParaSite" id="HCON_00061000-00001">
    <property type="protein sequence ID" value="HCON_00061000-00001"/>
    <property type="gene ID" value="HCON_00061000"/>
</dbReference>
<organism evidence="2 3">
    <name type="scientific">Haemonchus contortus</name>
    <name type="common">Barber pole worm</name>
    <dbReference type="NCBI Taxonomy" id="6289"/>
    <lineage>
        <taxon>Eukaryota</taxon>
        <taxon>Metazoa</taxon>
        <taxon>Ecdysozoa</taxon>
        <taxon>Nematoda</taxon>
        <taxon>Chromadorea</taxon>
        <taxon>Rhabditida</taxon>
        <taxon>Rhabditina</taxon>
        <taxon>Rhabditomorpha</taxon>
        <taxon>Strongyloidea</taxon>
        <taxon>Trichostrongylidae</taxon>
        <taxon>Haemonchus</taxon>
    </lineage>
</organism>
<dbReference type="InterPro" id="IPR036259">
    <property type="entry name" value="MFS_trans_sf"/>
</dbReference>
<feature type="transmembrane region" description="Helical" evidence="1">
    <location>
        <begin position="425"/>
        <end position="444"/>
    </location>
</feature>
<dbReference type="Proteomes" id="UP000025227">
    <property type="component" value="Unplaced"/>
</dbReference>
<dbReference type="PANTHER" id="PTHR45757:SF7">
    <property type="entry name" value="MFS DOMAIN-CONTAINING PROTEIN"/>
    <property type="match status" value="1"/>
</dbReference>
<feature type="transmembrane region" description="Helical" evidence="1">
    <location>
        <begin position="20"/>
        <end position="43"/>
    </location>
</feature>
<proteinExistence type="predicted"/>
<feature type="transmembrane region" description="Helical" evidence="1">
    <location>
        <begin position="456"/>
        <end position="477"/>
    </location>
</feature>
<feature type="transmembrane region" description="Helical" evidence="1">
    <location>
        <begin position="286"/>
        <end position="306"/>
    </location>
</feature>
<feature type="transmembrane region" description="Helical" evidence="1">
    <location>
        <begin position="199"/>
        <end position="220"/>
    </location>
</feature>
<feature type="transmembrane region" description="Helical" evidence="1">
    <location>
        <begin position="483"/>
        <end position="506"/>
    </location>
</feature>